<dbReference type="Gene3D" id="3.20.20.450">
    <property type="entry name" value="EAL domain"/>
    <property type="match status" value="1"/>
</dbReference>
<feature type="transmembrane region" description="Helical" evidence="2">
    <location>
        <begin position="7"/>
        <end position="28"/>
    </location>
</feature>
<dbReference type="Pfam" id="PF00563">
    <property type="entry name" value="EAL"/>
    <property type="match status" value="1"/>
</dbReference>
<proteinExistence type="predicted"/>
<evidence type="ECO:0000259" key="3">
    <source>
        <dbReference type="PROSITE" id="PS50883"/>
    </source>
</evidence>
<feature type="domain" description="EAL" evidence="3">
    <location>
        <begin position="195"/>
        <end position="445"/>
    </location>
</feature>
<dbReference type="InterPro" id="IPR001633">
    <property type="entry name" value="EAL_dom"/>
</dbReference>
<dbReference type="Proteomes" id="UP001271769">
    <property type="component" value="Unassembled WGS sequence"/>
</dbReference>
<gene>
    <name evidence="4" type="ORF">SMD31_09885</name>
</gene>
<feature type="compositionally biased region" description="Pro residues" evidence="1">
    <location>
        <begin position="158"/>
        <end position="167"/>
    </location>
</feature>
<dbReference type="PROSITE" id="PS50883">
    <property type="entry name" value="EAL"/>
    <property type="match status" value="1"/>
</dbReference>
<keyword evidence="2" id="KW-0472">Membrane</keyword>
<name>A0ABU5DY83_9PROT</name>
<dbReference type="EMBL" id="JAXCLX010000001">
    <property type="protein sequence ID" value="MDY0872235.1"/>
    <property type="molecule type" value="Genomic_DNA"/>
</dbReference>
<accession>A0ABU5DY83</accession>
<keyword evidence="5" id="KW-1185">Reference proteome</keyword>
<evidence type="ECO:0000313" key="5">
    <source>
        <dbReference type="Proteomes" id="UP001271769"/>
    </source>
</evidence>
<dbReference type="SMART" id="SM00052">
    <property type="entry name" value="EAL"/>
    <property type="match status" value="1"/>
</dbReference>
<keyword evidence="2" id="KW-1133">Transmembrane helix</keyword>
<dbReference type="InterPro" id="IPR035919">
    <property type="entry name" value="EAL_sf"/>
</dbReference>
<dbReference type="SUPFAM" id="SSF141868">
    <property type="entry name" value="EAL domain-like"/>
    <property type="match status" value="1"/>
</dbReference>
<feature type="compositionally biased region" description="Low complexity" evidence="1">
    <location>
        <begin position="137"/>
        <end position="147"/>
    </location>
</feature>
<dbReference type="PANTHER" id="PTHR33121">
    <property type="entry name" value="CYCLIC DI-GMP PHOSPHODIESTERASE PDEF"/>
    <property type="match status" value="1"/>
</dbReference>
<reference evidence="4 5" key="1">
    <citation type="journal article" date="2013" name="Antonie Van Leeuwenhoek">
        <title>Dongia rigui sp. nov., isolated from freshwater of a large wetland in Korea.</title>
        <authorList>
            <person name="Baik K.S."/>
            <person name="Hwang Y.M."/>
            <person name="Choi J.S."/>
            <person name="Kwon J."/>
            <person name="Seong C.N."/>
        </authorList>
    </citation>
    <scope>NUCLEOTIDE SEQUENCE [LARGE SCALE GENOMIC DNA]</scope>
    <source>
        <strain evidence="4 5">04SU4-P</strain>
    </source>
</reference>
<evidence type="ECO:0000313" key="4">
    <source>
        <dbReference type="EMBL" id="MDY0872235.1"/>
    </source>
</evidence>
<dbReference type="CDD" id="cd01948">
    <property type="entry name" value="EAL"/>
    <property type="match status" value="1"/>
</dbReference>
<sequence>MTQRAHVLVFLLYSLGAVLVAFWLPSFVPSVSRILAYIAGCFIVMAGGLLQQAMLGKARSQQQAQSLAELNRLLADVLKDQRKLEDDMLQLRATLANIASAPAQDVGNVVNEVKVLQKLIEQLYGARTAGAKAASKAMPAASPATETAAEKIAEKPAAPRPVAPKPAPEIISAPATGGGPGGSLPMPPVAYDLAADEILDALREGLRENGVELALQPIVTLPQRKRRFFECFSRVRISDGRVLTPEQYIDIAERHGLVTAIDNMQLFRCIQILRRIRKGNAGIGFFINISIHTLADRDFFREFINMMAQNAELAPAIVFEFSQRTMETADDALLRDLERLAQLGYRFSLDQVTHFDLNPSQLSSHHFRFMKVEAERLIAAARAGALGDDPQEFKRMLDSFAIDLIADHIESEPMLLELLDMHLDFGQGYLFGEPRIARAETAALT</sequence>
<organism evidence="4 5">
    <name type="scientific">Dongia rigui</name>
    <dbReference type="NCBI Taxonomy" id="940149"/>
    <lineage>
        <taxon>Bacteria</taxon>
        <taxon>Pseudomonadati</taxon>
        <taxon>Pseudomonadota</taxon>
        <taxon>Alphaproteobacteria</taxon>
        <taxon>Rhodospirillales</taxon>
        <taxon>Dongiaceae</taxon>
        <taxon>Dongia</taxon>
    </lineage>
</organism>
<dbReference type="RefSeq" id="WP_320500653.1">
    <property type="nucleotide sequence ID" value="NZ_JAXCLX010000001.1"/>
</dbReference>
<keyword evidence="2" id="KW-0812">Transmembrane</keyword>
<protein>
    <submittedName>
        <fullName evidence="4">EAL domain-containing protein</fullName>
    </submittedName>
</protein>
<feature type="transmembrane region" description="Helical" evidence="2">
    <location>
        <begin position="34"/>
        <end position="55"/>
    </location>
</feature>
<evidence type="ECO:0000256" key="2">
    <source>
        <dbReference type="SAM" id="Phobius"/>
    </source>
</evidence>
<dbReference type="InterPro" id="IPR050706">
    <property type="entry name" value="Cyclic-di-GMP_PDE-like"/>
</dbReference>
<evidence type="ECO:0000256" key="1">
    <source>
        <dbReference type="SAM" id="MobiDB-lite"/>
    </source>
</evidence>
<dbReference type="PANTHER" id="PTHR33121:SF79">
    <property type="entry name" value="CYCLIC DI-GMP PHOSPHODIESTERASE PDED-RELATED"/>
    <property type="match status" value="1"/>
</dbReference>
<feature type="region of interest" description="Disordered" evidence="1">
    <location>
        <begin position="137"/>
        <end position="167"/>
    </location>
</feature>
<comment type="caution">
    <text evidence="4">The sequence shown here is derived from an EMBL/GenBank/DDBJ whole genome shotgun (WGS) entry which is preliminary data.</text>
</comment>